<evidence type="ECO:0000313" key="7">
    <source>
        <dbReference type="Proteomes" id="UP000706172"/>
    </source>
</evidence>
<gene>
    <name evidence="6" type="ORF">H0S81_09805</name>
</gene>
<evidence type="ECO:0000259" key="4">
    <source>
        <dbReference type="PROSITE" id="PS51149"/>
    </source>
</evidence>
<dbReference type="Gene3D" id="3.20.70.20">
    <property type="match status" value="1"/>
</dbReference>
<dbReference type="Pfam" id="PF02901">
    <property type="entry name" value="PFL-like"/>
    <property type="match status" value="1"/>
</dbReference>
<organism evidence="6 7">
    <name type="scientific">Desulfotignum balticum</name>
    <dbReference type="NCBI Taxonomy" id="115781"/>
    <lineage>
        <taxon>Bacteria</taxon>
        <taxon>Pseudomonadati</taxon>
        <taxon>Thermodesulfobacteriota</taxon>
        <taxon>Desulfobacteria</taxon>
        <taxon>Desulfobacterales</taxon>
        <taxon>Desulfobacteraceae</taxon>
        <taxon>Desulfotignum</taxon>
    </lineage>
</organism>
<protein>
    <submittedName>
        <fullName evidence="6">Formate C-acetyltransferase/glycerol dehydratase family glycyl radical enzyme</fullName>
    </submittedName>
</protein>
<evidence type="ECO:0000259" key="5">
    <source>
        <dbReference type="PROSITE" id="PS51554"/>
    </source>
</evidence>
<dbReference type="GO" id="GO:0016829">
    <property type="term" value="F:lyase activity"/>
    <property type="evidence" value="ECO:0007669"/>
    <property type="project" value="UniProtKB-KW"/>
</dbReference>
<sequence>TAEYANGYTMFQNVCAGGIDANGQDAVNDLSYMVIQASMDTMLYQPSLSVRYNLSKNPDTFLKKCAECINTGNGFPAFHNDEIGIRMVQNKGVPLHEAYDWNPCGCVETNLAGKIRGYVSADVNLASLVEFVLFRGVHRKSGKMLGIDTGDPTQFKTYKEFAAAVKRQIDHIIKKVVQANNILDEIWDDRPVPFISLSFRNCIDTATDYTHGGTKYECGNGIIYDGVADFINSISAVKELVFDTKDVPMERLIQALAADFVSYDDVWARCLAAEKYGNDLEGPDAVAAEMMTYLAVQTNTQDSKYGKLMSGILPVTAHVPLGKTVGALPSGRRAWTTLTDGLSPTGGTDVNGASAVLKSVAKIPHDLYASGTLLNMKLSPELMKEQRGIVNLMSLLKTTCSLGVFHAQFNVVDKEVLIKAQKEPEKYRDLLIRVAGYTAYFVELCPEVQDEIIHRTIQETLAADKTAAGCC</sequence>
<comment type="caution">
    <text evidence="6">The sequence shown here is derived from an EMBL/GenBank/DDBJ whole genome shotgun (WGS) entry which is preliminary data.</text>
</comment>
<feature type="domain" description="Glycine radical" evidence="4">
    <location>
        <begin position="340"/>
        <end position="461"/>
    </location>
</feature>
<dbReference type="EMBL" id="JACCQK010000621">
    <property type="protein sequence ID" value="MBG0780202.1"/>
    <property type="molecule type" value="Genomic_DNA"/>
</dbReference>
<feature type="non-terminal residue" evidence="6">
    <location>
        <position position="1"/>
    </location>
</feature>
<evidence type="ECO:0000313" key="6">
    <source>
        <dbReference type="EMBL" id="MBG0780202.1"/>
    </source>
</evidence>
<dbReference type="PANTHER" id="PTHR43641">
    <property type="entry name" value="FORMATE ACETYLTRANSFERASE 3-RELATED"/>
    <property type="match status" value="1"/>
</dbReference>
<dbReference type="InterPro" id="IPR001150">
    <property type="entry name" value="Gly_radical"/>
</dbReference>
<feature type="modified residue" description="Glycine radical" evidence="3">
    <location>
        <position position="436"/>
    </location>
</feature>
<feature type="domain" description="PFL" evidence="5">
    <location>
        <begin position="1"/>
        <end position="333"/>
    </location>
</feature>
<dbReference type="PANTHER" id="PTHR43641:SF2">
    <property type="entry name" value="DEHYDRATASE YBIW-RELATED"/>
    <property type="match status" value="1"/>
</dbReference>
<evidence type="ECO:0000256" key="1">
    <source>
        <dbReference type="ARBA" id="ARBA00022818"/>
    </source>
</evidence>
<dbReference type="PROSITE" id="PS51554">
    <property type="entry name" value="PFL"/>
    <property type="match status" value="1"/>
</dbReference>
<reference evidence="6" key="1">
    <citation type="submission" date="2020-07" db="EMBL/GenBank/DDBJ databases">
        <title>Severe corrosion of carbon steel in oil field produced water can be linked to methanogenic archaea containing a special type of NiFe hydrogenase.</title>
        <authorList>
            <person name="Lahme S."/>
            <person name="Mand J."/>
            <person name="Longwell J."/>
            <person name="Smith R."/>
            <person name="Enning D."/>
        </authorList>
    </citation>
    <scope>NUCLEOTIDE SEQUENCE</scope>
    <source>
        <strain evidence="6">MIC098Bin6</strain>
    </source>
</reference>
<dbReference type="GO" id="GO:0005829">
    <property type="term" value="C:cytosol"/>
    <property type="evidence" value="ECO:0007669"/>
    <property type="project" value="TreeGrafter"/>
</dbReference>
<name>A0A931CVM6_9BACT</name>
<keyword evidence="1 3" id="KW-0556">Organic radical</keyword>
<dbReference type="PROSITE" id="PS51149">
    <property type="entry name" value="GLY_RADICAL_2"/>
    <property type="match status" value="1"/>
</dbReference>
<dbReference type="InterPro" id="IPR051215">
    <property type="entry name" value="GRE"/>
</dbReference>
<evidence type="ECO:0000256" key="2">
    <source>
        <dbReference type="ARBA" id="ARBA00023239"/>
    </source>
</evidence>
<accession>A0A931CVM6</accession>
<dbReference type="Pfam" id="PF01228">
    <property type="entry name" value="Gly_radical"/>
    <property type="match status" value="1"/>
</dbReference>
<evidence type="ECO:0000256" key="3">
    <source>
        <dbReference type="PROSITE-ProRule" id="PRU00493"/>
    </source>
</evidence>
<dbReference type="AlphaFoldDB" id="A0A931CVM6"/>
<dbReference type="SUPFAM" id="SSF51998">
    <property type="entry name" value="PFL-like glycyl radical enzymes"/>
    <property type="match status" value="1"/>
</dbReference>
<keyword evidence="2" id="KW-0456">Lyase</keyword>
<dbReference type="Proteomes" id="UP000706172">
    <property type="component" value="Unassembled WGS sequence"/>
</dbReference>
<proteinExistence type="predicted"/>
<dbReference type="InterPro" id="IPR004184">
    <property type="entry name" value="PFL_dom"/>
</dbReference>